<evidence type="ECO:0000259" key="10">
    <source>
        <dbReference type="PROSITE" id="PS50052"/>
    </source>
</evidence>
<accession>A0A0R2UBL7</accession>
<evidence type="ECO:0000256" key="1">
    <source>
        <dbReference type="ARBA" id="ARBA00005790"/>
    </source>
</evidence>
<dbReference type="CDD" id="cd00071">
    <property type="entry name" value="GMPK"/>
    <property type="match status" value="1"/>
</dbReference>
<comment type="similarity">
    <text evidence="1 9">Belongs to the guanylate kinase family.</text>
</comment>
<evidence type="ECO:0000256" key="3">
    <source>
        <dbReference type="ARBA" id="ARBA00016296"/>
    </source>
</evidence>
<keyword evidence="6 9" id="KW-0418">Kinase</keyword>
<feature type="binding site" evidence="9">
    <location>
        <begin position="11"/>
        <end position="18"/>
    </location>
    <ligand>
        <name>ATP</name>
        <dbReference type="ChEBI" id="CHEBI:30616"/>
    </ligand>
</feature>
<evidence type="ECO:0000256" key="2">
    <source>
        <dbReference type="ARBA" id="ARBA00012961"/>
    </source>
</evidence>
<dbReference type="Gene3D" id="3.30.63.10">
    <property type="entry name" value="Guanylate Kinase phosphate binding domain"/>
    <property type="match status" value="1"/>
</dbReference>
<dbReference type="EMBL" id="LICA01000053">
    <property type="protein sequence ID" value="KRO96574.1"/>
    <property type="molecule type" value="Genomic_DNA"/>
</dbReference>
<comment type="subcellular location">
    <subcellularLocation>
        <location evidence="9">Cytoplasm</location>
    </subcellularLocation>
</comment>
<dbReference type="PANTHER" id="PTHR23117:SF13">
    <property type="entry name" value="GUANYLATE KINASE"/>
    <property type="match status" value="1"/>
</dbReference>
<evidence type="ECO:0000256" key="9">
    <source>
        <dbReference type="HAMAP-Rule" id="MF_00328"/>
    </source>
</evidence>
<dbReference type="GO" id="GO:0004385">
    <property type="term" value="F:GMP kinase activity"/>
    <property type="evidence" value="ECO:0007669"/>
    <property type="project" value="UniProtKB-UniRule"/>
</dbReference>
<dbReference type="AlphaFoldDB" id="A0A0R2UBL7"/>
<evidence type="ECO:0000256" key="7">
    <source>
        <dbReference type="ARBA" id="ARBA00022840"/>
    </source>
</evidence>
<dbReference type="GO" id="GO:0005829">
    <property type="term" value="C:cytosol"/>
    <property type="evidence" value="ECO:0007669"/>
    <property type="project" value="TreeGrafter"/>
</dbReference>
<dbReference type="GO" id="GO:0005524">
    <property type="term" value="F:ATP binding"/>
    <property type="evidence" value="ECO:0007669"/>
    <property type="project" value="UniProtKB-UniRule"/>
</dbReference>
<evidence type="ECO:0000256" key="4">
    <source>
        <dbReference type="ARBA" id="ARBA00022679"/>
    </source>
</evidence>
<sequence>MKQGTLFIISAPSGAGKTSLVGEILSRGHNIQASVSHTTRERRPGEKDGVNYHFITQSEFLKMVADKSFLEHAEVFGNHYGTSESWVRMTLELGIDVILEIDWQGAEQARTHFPSSQSIFILPPSKQALRERLTLRGQDNMEVIDRRIAAATQEMTHYIDADYLIINDNFETARAQLESIITAQQCRLSATDHQDLLLDLLS</sequence>
<organism evidence="11 12">
    <name type="scientific">SAR92 bacterium BACL26 MAG-121220-bin70</name>
    <dbReference type="NCBI Taxonomy" id="1655626"/>
    <lineage>
        <taxon>Bacteria</taxon>
        <taxon>Pseudomonadati</taxon>
        <taxon>Pseudomonadota</taxon>
        <taxon>Gammaproteobacteria</taxon>
        <taxon>Cellvibrionales</taxon>
        <taxon>Porticoccaceae</taxon>
        <taxon>SAR92 clade</taxon>
    </lineage>
</organism>
<dbReference type="PROSITE" id="PS00856">
    <property type="entry name" value="GUANYLATE_KINASE_1"/>
    <property type="match status" value="1"/>
</dbReference>
<evidence type="ECO:0000313" key="11">
    <source>
        <dbReference type="EMBL" id="KRO96574.1"/>
    </source>
</evidence>
<dbReference type="FunFam" id="3.30.63.10:FF:000002">
    <property type="entry name" value="Guanylate kinase 1"/>
    <property type="match status" value="1"/>
</dbReference>
<evidence type="ECO:0000256" key="6">
    <source>
        <dbReference type="ARBA" id="ARBA00022777"/>
    </source>
</evidence>
<gene>
    <name evidence="9 11" type="primary">gmk</name>
    <name evidence="11" type="ORF">ABS24_10065</name>
</gene>
<comment type="caution">
    <text evidence="11">The sequence shown here is derived from an EMBL/GenBank/DDBJ whole genome shotgun (WGS) entry which is preliminary data.</text>
</comment>
<name>A0A0R2UBL7_9GAMM</name>
<comment type="catalytic activity">
    <reaction evidence="9">
        <text>GMP + ATP = GDP + ADP</text>
        <dbReference type="Rhea" id="RHEA:20780"/>
        <dbReference type="ChEBI" id="CHEBI:30616"/>
        <dbReference type="ChEBI" id="CHEBI:58115"/>
        <dbReference type="ChEBI" id="CHEBI:58189"/>
        <dbReference type="ChEBI" id="CHEBI:456216"/>
        <dbReference type="EC" id="2.7.4.8"/>
    </reaction>
</comment>
<keyword evidence="5 9" id="KW-0547">Nucleotide-binding</keyword>
<dbReference type="PROSITE" id="PS50052">
    <property type="entry name" value="GUANYLATE_KINASE_2"/>
    <property type="match status" value="1"/>
</dbReference>
<dbReference type="SUPFAM" id="SSF52540">
    <property type="entry name" value="P-loop containing nucleoside triphosphate hydrolases"/>
    <property type="match status" value="1"/>
</dbReference>
<dbReference type="Gene3D" id="3.40.50.300">
    <property type="entry name" value="P-loop containing nucleotide triphosphate hydrolases"/>
    <property type="match status" value="1"/>
</dbReference>
<keyword evidence="7 9" id="KW-0067">ATP-binding</keyword>
<dbReference type="PANTHER" id="PTHR23117">
    <property type="entry name" value="GUANYLATE KINASE-RELATED"/>
    <property type="match status" value="1"/>
</dbReference>
<evidence type="ECO:0000313" key="12">
    <source>
        <dbReference type="Proteomes" id="UP000051213"/>
    </source>
</evidence>
<dbReference type="HAMAP" id="MF_00328">
    <property type="entry name" value="Guanylate_kinase"/>
    <property type="match status" value="1"/>
</dbReference>
<evidence type="ECO:0000256" key="8">
    <source>
        <dbReference type="ARBA" id="ARBA00030128"/>
    </source>
</evidence>
<keyword evidence="9" id="KW-0963">Cytoplasm</keyword>
<dbReference type="NCBIfam" id="TIGR03263">
    <property type="entry name" value="guanyl_kin"/>
    <property type="match status" value="1"/>
</dbReference>
<dbReference type="EC" id="2.7.4.8" evidence="2 9"/>
<dbReference type="Proteomes" id="UP000051213">
    <property type="component" value="Unassembled WGS sequence"/>
</dbReference>
<dbReference type="Pfam" id="PF00625">
    <property type="entry name" value="Guanylate_kin"/>
    <property type="match status" value="1"/>
</dbReference>
<comment type="function">
    <text evidence="9">Essential for recycling GMP and indirectly, cGMP.</text>
</comment>
<dbReference type="InterPro" id="IPR017665">
    <property type="entry name" value="Guanylate_kinase"/>
</dbReference>
<dbReference type="InterPro" id="IPR008144">
    <property type="entry name" value="Guanylate_kin-like_dom"/>
</dbReference>
<dbReference type="InterPro" id="IPR020590">
    <property type="entry name" value="Guanylate_kinase_CS"/>
</dbReference>
<evidence type="ECO:0000256" key="5">
    <source>
        <dbReference type="ARBA" id="ARBA00022741"/>
    </source>
</evidence>
<dbReference type="InterPro" id="IPR027417">
    <property type="entry name" value="P-loop_NTPase"/>
</dbReference>
<protein>
    <recommendedName>
        <fullName evidence="3 9">Guanylate kinase</fullName>
        <ecNumber evidence="2 9">2.7.4.8</ecNumber>
    </recommendedName>
    <alternativeName>
        <fullName evidence="8 9">GMP kinase</fullName>
    </alternativeName>
</protein>
<proteinExistence type="inferred from homology"/>
<feature type="domain" description="Guanylate kinase-like" evidence="10">
    <location>
        <begin position="4"/>
        <end position="182"/>
    </location>
</feature>
<reference evidence="11 12" key="1">
    <citation type="submission" date="2015-10" db="EMBL/GenBank/DDBJ databases">
        <title>Metagenome-Assembled Genomes uncover a global brackish microbiome.</title>
        <authorList>
            <person name="Hugerth L.W."/>
            <person name="Larsson J."/>
            <person name="Alneberg J."/>
            <person name="Lindh M.V."/>
            <person name="Legrand C."/>
            <person name="Pinhassi J."/>
            <person name="Andersson A.F."/>
        </authorList>
    </citation>
    <scope>NUCLEOTIDE SEQUENCE [LARGE SCALE GENOMIC DNA]</scope>
    <source>
        <strain evidence="11">BACL26 MAG-121220-bin70</strain>
    </source>
</reference>
<dbReference type="SMART" id="SM00072">
    <property type="entry name" value="GuKc"/>
    <property type="match status" value="1"/>
</dbReference>
<keyword evidence="4 9" id="KW-0808">Transferase</keyword>
<dbReference type="InterPro" id="IPR008145">
    <property type="entry name" value="GK/Ca_channel_bsu"/>
</dbReference>